<dbReference type="OrthoDB" id="9805684at2"/>
<dbReference type="EMBL" id="RJJQ01000015">
    <property type="protein sequence ID" value="RNI20664.1"/>
    <property type="molecule type" value="Genomic_DNA"/>
</dbReference>
<dbReference type="GO" id="GO:0008652">
    <property type="term" value="P:amino acid biosynthetic process"/>
    <property type="evidence" value="ECO:0007669"/>
    <property type="project" value="InterPro"/>
</dbReference>
<keyword evidence="3" id="KW-0560">Oxidoreductase</keyword>
<dbReference type="EC" id="1.2.1.11" evidence="3"/>
<dbReference type="SMART" id="SM00859">
    <property type="entry name" value="Semialdhyde_dh"/>
    <property type="match status" value="1"/>
</dbReference>
<dbReference type="InterPro" id="IPR000534">
    <property type="entry name" value="Semialdehyde_DH_NAD-bd"/>
</dbReference>
<dbReference type="InterPro" id="IPR036291">
    <property type="entry name" value="NAD(P)-bd_dom_sf"/>
</dbReference>
<dbReference type="GO" id="GO:0046983">
    <property type="term" value="F:protein dimerization activity"/>
    <property type="evidence" value="ECO:0007669"/>
    <property type="project" value="InterPro"/>
</dbReference>
<dbReference type="RefSeq" id="WP_123272075.1">
    <property type="nucleotide sequence ID" value="NZ_RJJQ01000015.1"/>
</dbReference>
<dbReference type="Gene3D" id="3.30.360.10">
    <property type="entry name" value="Dihydrodipicolinate Reductase, domain 2"/>
    <property type="match status" value="1"/>
</dbReference>
<reference evidence="3 4" key="1">
    <citation type="submission" date="2018-11" db="EMBL/GenBank/DDBJ databases">
        <title>Draft genome of Simplicispira Flexivirga sp. BO-16.</title>
        <authorList>
            <person name="Im W.T."/>
        </authorList>
    </citation>
    <scope>NUCLEOTIDE SEQUENCE [LARGE SCALE GENOMIC DNA]</scope>
    <source>
        <strain evidence="3 4">BO-16</strain>
    </source>
</reference>
<dbReference type="PIRSF" id="PIRSF000148">
    <property type="entry name" value="ASA_dh"/>
    <property type="match status" value="1"/>
</dbReference>
<dbReference type="GO" id="GO:0004073">
    <property type="term" value="F:aspartate-semialdehyde dehydrogenase activity"/>
    <property type="evidence" value="ECO:0007669"/>
    <property type="project" value="UniProtKB-EC"/>
</dbReference>
<gene>
    <name evidence="3" type="ORF">EFY87_13820</name>
</gene>
<evidence type="ECO:0000313" key="3">
    <source>
        <dbReference type="EMBL" id="RNI20664.1"/>
    </source>
</evidence>
<proteinExistence type="inferred from homology"/>
<evidence type="ECO:0000259" key="2">
    <source>
        <dbReference type="SMART" id="SM00859"/>
    </source>
</evidence>
<dbReference type="AlphaFoldDB" id="A0A3M9M531"/>
<comment type="caution">
    <text evidence="3">The sequence shown here is derived from an EMBL/GenBank/DDBJ whole genome shotgun (WGS) entry which is preliminary data.</text>
</comment>
<evidence type="ECO:0000256" key="1">
    <source>
        <dbReference type="ARBA" id="ARBA00010584"/>
    </source>
</evidence>
<protein>
    <submittedName>
        <fullName evidence="3">Aspartate-semialdehyde dehydrogenase</fullName>
        <ecNumber evidence="3">1.2.1.11</ecNumber>
    </submittedName>
</protein>
<accession>A0A3M9M531</accession>
<name>A0A3M9M531_9MICO</name>
<dbReference type="Pfam" id="PF02774">
    <property type="entry name" value="Semialdhyde_dhC"/>
    <property type="match status" value="1"/>
</dbReference>
<evidence type="ECO:0000313" key="4">
    <source>
        <dbReference type="Proteomes" id="UP000271678"/>
    </source>
</evidence>
<dbReference type="GO" id="GO:0051287">
    <property type="term" value="F:NAD binding"/>
    <property type="evidence" value="ECO:0007669"/>
    <property type="project" value="InterPro"/>
</dbReference>
<dbReference type="Pfam" id="PF01118">
    <property type="entry name" value="Semialdhyde_dh"/>
    <property type="match status" value="1"/>
</dbReference>
<dbReference type="PANTHER" id="PTHR46278">
    <property type="entry name" value="DEHYDROGENASE, PUTATIVE-RELATED"/>
    <property type="match status" value="1"/>
</dbReference>
<comment type="similarity">
    <text evidence="1">Belongs to the aspartate-semialdehyde dehydrogenase family.</text>
</comment>
<organism evidence="3 4">
    <name type="scientific">Flexivirga caeni</name>
    <dbReference type="NCBI Taxonomy" id="2294115"/>
    <lineage>
        <taxon>Bacteria</taxon>
        <taxon>Bacillati</taxon>
        <taxon>Actinomycetota</taxon>
        <taxon>Actinomycetes</taxon>
        <taxon>Micrococcales</taxon>
        <taxon>Dermacoccaceae</taxon>
        <taxon>Flexivirga</taxon>
    </lineage>
</organism>
<dbReference type="SUPFAM" id="SSF51735">
    <property type="entry name" value="NAD(P)-binding Rossmann-fold domains"/>
    <property type="match status" value="1"/>
</dbReference>
<dbReference type="Proteomes" id="UP000271678">
    <property type="component" value="Unassembled WGS sequence"/>
</dbReference>
<dbReference type="PANTHER" id="PTHR46278:SF2">
    <property type="entry name" value="ASPARTATE-SEMIALDEHYDE DEHYDROGENASE"/>
    <property type="match status" value="1"/>
</dbReference>
<dbReference type="Gene3D" id="3.40.50.720">
    <property type="entry name" value="NAD(P)-binding Rossmann-like Domain"/>
    <property type="match status" value="1"/>
</dbReference>
<feature type="domain" description="Semialdehyde dehydrogenase NAD-binding" evidence="2">
    <location>
        <begin position="8"/>
        <end position="123"/>
    </location>
</feature>
<dbReference type="NCBIfam" id="NF011456">
    <property type="entry name" value="PRK14874.1"/>
    <property type="match status" value="1"/>
</dbReference>
<dbReference type="InterPro" id="IPR012280">
    <property type="entry name" value="Semialdhyde_DH_dimer_dom"/>
</dbReference>
<dbReference type="SUPFAM" id="SSF55347">
    <property type="entry name" value="Glyceraldehyde-3-phosphate dehydrogenase-like, C-terminal domain"/>
    <property type="match status" value="1"/>
</dbReference>
<sequence length="354" mass="36664">MATGGKPTLAVVGATGVVGMSLLSLLPTRDDVWGEIRPIASSRSAGRRVSILGREVVVRALSAESLAGADVVVMAVPAIVSAKWAPIAVEAGAIVVDSSGTFTHTPQVPLVVSEINPDAARAPESGIVASPSAATLMMVGALHSLHSAWQLTSVVVTTFQAVTDAGAGGALRLYDETMELAGNQGVGQSPGDVRRMLSDLGTSPFLAPIAFNVIPWVGDEADAGATTTESAVRDELRSLLRVSHLPVAVTCVQVPVVRTHSVSIHATFAAESDRDDAVRILTESSNSVVVLDDSANSLDDAWPTPVDVVGADPIFAGRVRRVDGFPNSIELFICADNLRKGSALNLLQIAELAV</sequence>
<keyword evidence="4" id="KW-1185">Reference proteome</keyword>